<dbReference type="Pfam" id="PF00512">
    <property type="entry name" value="HisKA"/>
    <property type="match status" value="1"/>
</dbReference>
<accession>A0ABW4YG53</accession>
<organism evidence="11 12">
    <name type="scientific">Paenibacillus yanchengensis</name>
    <dbReference type="NCBI Taxonomy" id="2035833"/>
    <lineage>
        <taxon>Bacteria</taxon>
        <taxon>Bacillati</taxon>
        <taxon>Bacillota</taxon>
        <taxon>Bacilli</taxon>
        <taxon>Bacillales</taxon>
        <taxon>Paenibacillaceae</taxon>
        <taxon>Paenibacillus</taxon>
    </lineage>
</organism>
<dbReference type="PROSITE" id="PS50109">
    <property type="entry name" value="HIS_KIN"/>
    <property type="match status" value="1"/>
</dbReference>
<dbReference type="Gene3D" id="1.10.287.130">
    <property type="match status" value="1"/>
</dbReference>
<reference evidence="12" key="1">
    <citation type="journal article" date="2019" name="Int. J. Syst. Evol. Microbiol.">
        <title>The Global Catalogue of Microorganisms (GCM) 10K type strain sequencing project: providing services to taxonomists for standard genome sequencing and annotation.</title>
        <authorList>
            <consortium name="The Broad Institute Genomics Platform"/>
            <consortium name="The Broad Institute Genome Sequencing Center for Infectious Disease"/>
            <person name="Wu L."/>
            <person name="Ma J."/>
        </authorList>
    </citation>
    <scope>NUCLEOTIDE SEQUENCE [LARGE SCALE GENOMIC DNA]</scope>
    <source>
        <strain evidence="12">GH52</strain>
    </source>
</reference>
<keyword evidence="3" id="KW-0597">Phosphoprotein</keyword>
<gene>
    <name evidence="11" type="ORF">ACFSJH_01520</name>
</gene>
<keyword evidence="6" id="KW-0418">Kinase</keyword>
<dbReference type="SUPFAM" id="SSF47384">
    <property type="entry name" value="Homodimeric domain of signal transducing histidine kinase"/>
    <property type="match status" value="1"/>
</dbReference>
<dbReference type="Pfam" id="PF02518">
    <property type="entry name" value="HATPase_c"/>
    <property type="match status" value="1"/>
</dbReference>
<dbReference type="InterPro" id="IPR004358">
    <property type="entry name" value="Sig_transdc_His_kin-like_C"/>
</dbReference>
<dbReference type="EC" id="2.7.13.3" evidence="2"/>
<dbReference type="SMART" id="SM00387">
    <property type="entry name" value="HATPase_c"/>
    <property type="match status" value="1"/>
</dbReference>
<dbReference type="InterPro" id="IPR035965">
    <property type="entry name" value="PAS-like_dom_sf"/>
</dbReference>
<protein>
    <recommendedName>
        <fullName evidence="2">histidine kinase</fullName>
        <ecNumber evidence="2">2.7.13.3</ecNumber>
    </recommendedName>
</protein>
<dbReference type="RefSeq" id="WP_377769417.1">
    <property type="nucleotide sequence ID" value="NZ_JBHUHO010000005.1"/>
</dbReference>
<keyword evidence="8" id="KW-0902">Two-component regulatory system</keyword>
<comment type="catalytic activity">
    <reaction evidence="1">
        <text>ATP + protein L-histidine = ADP + protein N-phospho-L-histidine.</text>
        <dbReference type="EC" id="2.7.13.3"/>
    </reaction>
</comment>
<evidence type="ECO:0000313" key="12">
    <source>
        <dbReference type="Proteomes" id="UP001597362"/>
    </source>
</evidence>
<dbReference type="PANTHER" id="PTHR43065:SF10">
    <property type="entry name" value="PEROXIDE STRESS-ACTIVATED HISTIDINE KINASE MAK3"/>
    <property type="match status" value="1"/>
</dbReference>
<dbReference type="SUPFAM" id="SSF55785">
    <property type="entry name" value="PYP-like sensor domain (PAS domain)"/>
    <property type="match status" value="1"/>
</dbReference>
<feature type="domain" description="PAS" evidence="10">
    <location>
        <begin position="133"/>
        <end position="188"/>
    </location>
</feature>
<keyword evidence="5" id="KW-0547">Nucleotide-binding</keyword>
<evidence type="ECO:0000256" key="8">
    <source>
        <dbReference type="ARBA" id="ARBA00023012"/>
    </source>
</evidence>
<dbReference type="Pfam" id="PF12860">
    <property type="entry name" value="PAS_7"/>
    <property type="match status" value="1"/>
</dbReference>
<keyword evidence="12" id="KW-1185">Reference proteome</keyword>
<dbReference type="InterPro" id="IPR000014">
    <property type="entry name" value="PAS"/>
</dbReference>
<dbReference type="Proteomes" id="UP001597362">
    <property type="component" value="Unassembled WGS sequence"/>
</dbReference>
<evidence type="ECO:0000259" key="9">
    <source>
        <dbReference type="PROSITE" id="PS50109"/>
    </source>
</evidence>
<evidence type="ECO:0000256" key="7">
    <source>
        <dbReference type="ARBA" id="ARBA00022840"/>
    </source>
</evidence>
<dbReference type="PANTHER" id="PTHR43065">
    <property type="entry name" value="SENSOR HISTIDINE KINASE"/>
    <property type="match status" value="1"/>
</dbReference>
<dbReference type="EMBL" id="JBHUHO010000005">
    <property type="protein sequence ID" value="MFD2114433.1"/>
    <property type="molecule type" value="Genomic_DNA"/>
</dbReference>
<dbReference type="PRINTS" id="PR00344">
    <property type="entry name" value="BCTRLSENSOR"/>
</dbReference>
<dbReference type="SMART" id="SM00388">
    <property type="entry name" value="HisKA"/>
    <property type="match status" value="1"/>
</dbReference>
<sequence length="479" mass="54548">MQILKEYYFPALAEYVRYGGEASLIRANKIGKRFARIDLDTVLFIHDECTKSLAVNADPTKVVELYDRSFVFFMEMMETSYLSSNESNSMQFFEPNIGTKDEVMLHPSFNHKTELTTAIRELHIIKDPFTEKIKNKYENVLQQMDNGIALFDSKGRLTFANNQLMKLLQIPDKLLYGLTMKQLLFHSELDSSLKLIMIEVYREMVLKERTSYEFRYVDGRQLEATLTCGDPLEGDYLFSLKDVSEFRLVEQSALQNEKLAMLGKISASIAHEIRNPLTSIRGFIQLIRPYLYDIGKEDYARIILSEIDRANDIIHEFLNSSKPSAPMKENASINSLLHDAIVLIDGQALMQNCELIFNQLVTDLFVSIDVKQMKQVVLNILRNALEAVQMTDEFHRSKVTVEVNSNGNFAEITIQDNGKGMDKATMSKLFEPFYTTKSTGTGLGLSVSERIIRNHGGSIRVNSIENCGTVFVISLPLLT</sequence>
<dbReference type="Gene3D" id="3.30.450.20">
    <property type="entry name" value="PAS domain"/>
    <property type="match status" value="1"/>
</dbReference>
<comment type="caution">
    <text evidence="11">The sequence shown here is derived from an EMBL/GenBank/DDBJ whole genome shotgun (WGS) entry which is preliminary data.</text>
</comment>
<dbReference type="InterPro" id="IPR036097">
    <property type="entry name" value="HisK_dim/P_sf"/>
</dbReference>
<evidence type="ECO:0000256" key="2">
    <source>
        <dbReference type="ARBA" id="ARBA00012438"/>
    </source>
</evidence>
<name>A0ABW4YG53_9BACL</name>
<evidence type="ECO:0000256" key="3">
    <source>
        <dbReference type="ARBA" id="ARBA00022553"/>
    </source>
</evidence>
<dbReference type="CDD" id="cd00082">
    <property type="entry name" value="HisKA"/>
    <property type="match status" value="1"/>
</dbReference>
<dbReference type="InterPro" id="IPR003661">
    <property type="entry name" value="HisK_dim/P_dom"/>
</dbReference>
<dbReference type="Gene3D" id="1.10.1240.30">
    <property type="entry name" value="KaiA/RbsU domain"/>
    <property type="match status" value="1"/>
</dbReference>
<dbReference type="InterPro" id="IPR003594">
    <property type="entry name" value="HATPase_dom"/>
</dbReference>
<proteinExistence type="predicted"/>
<dbReference type="InterPro" id="IPR005467">
    <property type="entry name" value="His_kinase_dom"/>
</dbReference>
<dbReference type="InterPro" id="IPR017944">
    <property type="entry name" value="KaiA/RbsU_helical_domain_sf"/>
</dbReference>
<keyword evidence="7 11" id="KW-0067">ATP-binding</keyword>
<evidence type="ECO:0000313" key="11">
    <source>
        <dbReference type="EMBL" id="MFD2114433.1"/>
    </source>
</evidence>
<dbReference type="PROSITE" id="PS50112">
    <property type="entry name" value="PAS"/>
    <property type="match status" value="1"/>
</dbReference>
<evidence type="ECO:0000256" key="6">
    <source>
        <dbReference type="ARBA" id="ARBA00022777"/>
    </source>
</evidence>
<evidence type="ECO:0000256" key="5">
    <source>
        <dbReference type="ARBA" id="ARBA00022741"/>
    </source>
</evidence>
<evidence type="ECO:0000256" key="4">
    <source>
        <dbReference type="ARBA" id="ARBA00022679"/>
    </source>
</evidence>
<dbReference type="Gene3D" id="3.30.565.10">
    <property type="entry name" value="Histidine kinase-like ATPase, C-terminal domain"/>
    <property type="match status" value="1"/>
</dbReference>
<dbReference type="GO" id="GO:0005524">
    <property type="term" value="F:ATP binding"/>
    <property type="evidence" value="ECO:0007669"/>
    <property type="project" value="UniProtKB-KW"/>
</dbReference>
<dbReference type="SUPFAM" id="SSF55874">
    <property type="entry name" value="ATPase domain of HSP90 chaperone/DNA topoisomerase II/histidine kinase"/>
    <property type="match status" value="1"/>
</dbReference>
<evidence type="ECO:0000256" key="1">
    <source>
        <dbReference type="ARBA" id="ARBA00000085"/>
    </source>
</evidence>
<dbReference type="InterPro" id="IPR036890">
    <property type="entry name" value="HATPase_C_sf"/>
</dbReference>
<keyword evidence="4" id="KW-0808">Transferase</keyword>
<feature type="domain" description="Histidine kinase" evidence="9">
    <location>
        <begin position="268"/>
        <end position="479"/>
    </location>
</feature>
<evidence type="ECO:0000259" key="10">
    <source>
        <dbReference type="PROSITE" id="PS50112"/>
    </source>
</evidence>